<sequence length="320" mass="35241">MLQHENIHTGNKPFQCKVCGKAFCYNAEVRKHMVVHSDLRPHRCSHCGKGFKFRYKLTYHMTLHTKESKHRCNDCGKVFTVNTTLKKHRCKGPPEASAWNTTQALTQHVLHIIVPEEQEAVDVKSQLASLMPHEWTSQMEMKPEGMAEGVVDDVMEDGVDNLVEGVTEGVAQGEATSEAGVVYMCGVCSMMFSDQDLVNAHMLEHGTTTDVLEQIDTVTQSPTDIMSESQTCDMSQLHPDMVSEAATAVVMQDSTETSSDVISQMYVIAQSDPEVMACQELSNTDVTVGDSDIQVEVVTLSSVDDTDLETAATALTHLAQ</sequence>
<feature type="domain" description="C2H2-type" evidence="8">
    <location>
        <begin position="14"/>
        <end position="41"/>
    </location>
</feature>
<accession>A0AAD9PF29</accession>
<dbReference type="AlphaFoldDB" id="A0AAD9PF29"/>
<evidence type="ECO:0000256" key="1">
    <source>
        <dbReference type="ARBA" id="ARBA00004123"/>
    </source>
</evidence>
<dbReference type="PROSITE" id="PS50157">
    <property type="entry name" value="ZINC_FINGER_C2H2_2"/>
    <property type="match status" value="3"/>
</dbReference>
<dbReference type="InterPro" id="IPR036236">
    <property type="entry name" value="Znf_C2H2_sf"/>
</dbReference>
<keyword evidence="4 7" id="KW-0863">Zinc-finger</keyword>
<feature type="domain" description="C2H2-type" evidence="8">
    <location>
        <begin position="42"/>
        <end position="69"/>
    </location>
</feature>
<dbReference type="SMART" id="SM00355">
    <property type="entry name" value="ZnF_C2H2"/>
    <property type="match status" value="4"/>
</dbReference>
<evidence type="ECO:0000256" key="5">
    <source>
        <dbReference type="ARBA" id="ARBA00022833"/>
    </source>
</evidence>
<keyword evidence="10" id="KW-1185">Reference proteome</keyword>
<keyword evidence="2" id="KW-0479">Metal-binding</keyword>
<evidence type="ECO:0000256" key="3">
    <source>
        <dbReference type="ARBA" id="ARBA00022737"/>
    </source>
</evidence>
<evidence type="ECO:0000256" key="7">
    <source>
        <dbReference type="PROSITE-ProRule" id="PRU00042"/>
    </source>
</evidence>
<organism evidence="9 10">
    <name type="scientific">Ridgeia piscesae</name>
    <name type="common">Tubeworm</name>
    <dbReference type="NCBI Taxonomy" id="27915"/>
    <lineage>
        <taxon>Eukaryota</taxon>
        <taxon>Metazoa</taxon>
        <taxon>Spiralia</taxon>
        <taxon>Lophotrochozoa</taxon>
        <taxon>Annelida</taxon>
        <taxon>Polychaeta</taxon>
        <taxon>Sedentaria</taxon>
        <taxon>Canalipalpata</taxon>
        <taxon>Sabellida</taxon>
        <taxon>Siboglinidae</taxon>
        <taxon>Ridgeia</taxon>
    </lineage>
</organism>
<name>A0AAD9PF29_RIDPI</name>
<proteinExistence type="predicted"/>
<gene>
    <name evidence="9" type="ORF">NP493_11g09038</name>
</gene>
<evidence type="ECO:0000313" key="9">
    <source>
        <dbReference type="EMBL" id="KAK2193610.1"/>
    </source>
</evidence>
<reference evidence="9" key="1">
    <citation type="journal article" date="2023" name="Mol. Biol. Evol.">
        <title>Third-Generation Sequencing Reveals the Adaptive Role of the Epigenome in Three Deep-Sea Polychaetes.</title>
        <authorList>
            <person name="Perez M."/>
            <person name="Aroh O."/>
            <person name="Sun Y."/>
            <person name="Lan Y."/>
            <person name="Juniper S.K."/>
            <person name="Young C.R."/>
            <person name="Angers B."/>
            <person name="Qian P.Y."/>
        </authorList>
    </citation>
    <scope>NUCLEOTIDE SEQUENCE</scope>
    <source>
        <strain evidence="9">R07B-5</strain>
    </source>
</reference>
<dbReference type="FunFam" id="3.30.160.60:FF:000624">
    <property type="entry name" value="zinc finger protein 697"/>
    <property type="match status" value="1"/>
</dbReference>
<dbReference type="Proteomes" id="UP001209878">
    <property type="component" value="Unassembled WGS sequence"/>
</dbReference>
<dbReference type="InterPro" id="IPR013087">
    <property type="entry name" value="Znf_C2H2_type"/>
</dbReference>
<comment type="subcellular location">
    <subcellularLocation>
        <location evidence="1">Nucleus</location>
    </subcellularLocation>
</comment>
<dbReference type="Pfam" id="PF00096">
    <property type="entry name" value="zf-C2H2"/>
    <property type="match status" value="4"/>
</dbReference>
<dbReference type="GO" id="GO:0000981">
    <property type="term" value="F:DNA-binding transcription factor activity, RNA polymerase II-specific"/>
    <property type="evidence" value="ECO:0007669"/>
    <property type="project" value="TreeGrafter"/>
</dbReference>
<keyword evidence="5" id="KW-0862">Zinc</keyword>
<protein>
    <recommendedName>
        <fullName evidence="8">C2H2-type domain-containing protein</fullName>
    </recommendedName>
</protein>
<dbReference type="GO" id="GO:0005634">
    <property type="term" value="C:nucleus"/>
    <property type="evidence" value="ECO:0007669"/>
    <property type="project" value="UniProtKB-SubCell"/>
</dbReference>
<evidence type="ECO:0000259" key="8">
    <source>
        <dbReference type="PROSITE" id="PS50157"/>
    </source>
</evidence>
<feature type="domain" description="C2H2-type" evidence="8">
    <location>
        <begin position="70"/>
        <end position="89"/>
    </location>
</feature>
<dbReference type="PROSITE" id="PS00028">
    <property type="entry name" value="ZINC_FINGER_C2H2_1"/>
    <property type="match status" value="3"/>
</dbReference>
<keyword evidence="6" id="KW-0539">Nucleus</keyword>
<comment type="caution">
    <text evidence="9">The sequence shown here is derived from an EMBL/GenBank/DDBJ whole genome shotgun (WGS) entry which is preliminary data.</text>
</comment>
<dbReference type="PANTHER" id="PTHR24394">
    <property type="entry name" value="ZINC FINGER PROTEIN"/>
    <property type="match status" value="1"/>
</dbReference>
<evidence type="ECO:0000313" key="10">
    <source>
        <dbReference type="Proteomes" id="UP001209878"/>
    </source>
</evidence>
<dbReference type="PANTHER" id="PTHR24394:SF29">
    <property type="entry name" value="MYONEURIN"/>
    <property type="match status" value="1"/>
</dbReference>
<evidence type="ECO:0000256" key="2">
    <source>
        <dbReference type="ARBA" id="ARBA00022723"/>
    </source>
</evidence>
<dbReference type="Gene3D" id="3.30.160.60">
    <property type="entry name" value="Classic Zinc Finger"/>
    <property type="match status" value="3"/>
</dbReference>
<keyword evidence="3" id="KW-0677">Repeat</keyword>
<dbReference type="EMBL" id="JAODUO010000010">
    <property type="protein sequence ID" value="KAK2193610.1"/>
    <property type="molecule type" value="Genomic_DNA"/>
</dbReference>
<dbReference type="SUPFAM" id="SSF57667">
    <property type="entry name" value="beta-beta-alpha zinc fingers"/>
    <property type="match status" value="2"/>
</dbReference>
<dbReference type="GO" id="GO:0008270">
    <property type="term" value="F:zinc ion binding"/>
    <property type="evidence" value="ECO:0007669"/>
    <property type="project" value="UniProtKB-KW"/>
</dbReference>
<evidence type="ECO:0000256" key="6">
    <source>
        <dbReference type="ARBA" id="ARBA00023242"/>
    </source>
</evidence>
<evidence type="ECO:0000256" key="4">
    <source>
        <dbReference type="ARBA" id="ARBA00022771"/>
    </source>
</evidence>